<feature type="compositionally biased region" description="Low complexity" evidence="4">
    <location>
        <begin position="315"/>
        <end position="331"/>
    </location>
</feature>
<dbReference type="PROSITE" id="PS50191">
    <property type="entry name" value="CRAL_TRIO"/>
    <property type="match status" value="1"/>
</dbReference>
<dbReference type="Pfam" id="PF03765">
    <property type="entry name" value="CRAL_TRIO_N"/>
    <property type="match status" value="1"/>
</dbReference>
<dbReference type="PRINTS" id="PR00180">
    <property type="entry name" value="CRETINALDHBP"/>
</dbReference>
<dbReference type="GO" id="GO:0005886">
    <property type="term" value="C:plasma membrane"/>
    <property type="evidence" value="ECO:0007669"/>
    <property type="project" value="UniProtKB-SubCell"/>
</dbReference>
<evidence type="ECO:0000313" key="6">
    <source>
        <dbReference type="EMBL" id="KXZ51116.1"/>
    </source>
</evidence>
<dbReference type="EMBL" id="LSYV01000015">
    <property type="protein sequence ID" value="KXZ51116.1"/>
    <property type="molecule type" value="Genomic_DNA"/>
</dbReference>
<comment type="similarity">
    <text evidence="3">Belongs to the SFH family.</text>
</comment>
<evidence type="ECO:0000259" key="5">
    <source>
        <dbReference type="PROSITE" id="PS50191"/>
    </source>
</evidence>
<proteinExistence type="inferred from homology"/>
<evidence type="ECO:0000256" key="4">
    <source>
        <dbReference type="SAM" id="MobiDB-lite"/>
    </source>
</evidence>
<sequence>MGWGLGDKNPRGHTVQRNRCEKEAFWYLNLTTEQSAAHDKFVEHLKEAGALLKGHDDRYTLLRFLKARQWDVQRAAVMYTNMAKWRAEHQTDKVYETFTFPEEDAVLEHYPHFYHKTDKYGRPLYIELLGRTDPARLLEVTSLERLLEYHVCEWERLKREILPACSVLAGRPIITKSVILDLKGVSLKTFSSAAQKVLRTIATIDQDYYCESLGQMFIVNTPTIFRLIWAVVNPLLEERTRRKIVILGSDYLPTLTQLVPADSLPTCLGGTSPMPDFKTSIGPWTEVQLPTASAAVTTYEEHGEGKGVDGGAANGHGNVNGAAVGTHADAGAGAGAGTNGHKADGPSAGAEPAANGTKPENGAVNGGVNGAH</sequence>
<keyword evidence="7" id="KW-1185">Reference proteome</keyword>
<dbReference type="Proteomes" id="UP000075714">
    <property type="component" value="Unassembled WGS sequence"/>
</dbReference>
<protein>
    <recommendedName>
        <fullName evidence="5">CRAL-TRIO domain-containing protein</fullName>
    </recommendedName>
</protein>
<dbReference type="PANTHER" id="PTHR45657:SF1">
    <property type="entry name" value="CRAL-TRIO DOMAIN-CONTAINING PROTEIN YKL091C-RELATED"/>
    <property type="match status" value="1"/>
</dbReference>
<comment type="caution">
    <text evidence="6">The sequence shown here is derived from an EMBL/GenBank/DDBJ whole genome shotgun (WGS) entry which is preliminary data.</text>
</comment>
<dbReference type="SUPFAM" id="SSF46938">
    <property type="entry name" value="CRAL/TRIO N-terminal domain"/>
    <property type="match status" value="1"/>
</dbReference>
<evidence type="ECO:0000256" key="1">
    <source>
        <dbReference type="ARBA" id="ARBA00004202"/>
    </source>
</evidence>
<dbReference type="GO" id="GO:0000139">
    <property type="term" value="C:Golgi membrane"/>
    <property type="evidence" value="ECO:0007669"/>
    <property type="project" value="UniProtKB-SubCell"/>
</dbReference>
<dbReference type="SMART" id="SM00516">
    <property type="entry name" value="SEC14"/>
    <property type="match status" value="1"/>
</dbReference>
<organism evidence="6 7">
    <name type="scientific">Gonium pectorale</name>
    <name type="common">Green alga</name>
    <dbReference type="NCBI Taxonomy" id="33097"/>
    <lineage>
        <taxon>Eukaryota</taxon>
        <taxon>Viridiplantae</taxon>
        <taxon>Chlorophyta</taxon>
        <taxon>core chlorophytes</taxon>
        <taxon>Chlorophyceae</taxon>
        <taxon>CS clade</taxon>
        <taxon>Chlamydomonadales</taxon>
        <taxon>Volvocaceae</taxon>
        <taxon>Gonium</taxon>
    </lineage>
</organism>
<comment type="subcellular location">
    <subcellularLocation>
        <location evidence="1">Cell membrane</location>
        <topology evidence="1">Peripheral membrane protein</topology>
    </subcellularLocation>
    <subcellularLocation>
        <location evidence="2">Golgi apparatus membrane</location>
        <topology evidence="2">Peripheral membrane protein</topology>
    </subcellularLocation>
</comment>
<dbReference type="OrthoDB" id="1434354at2759"/>
<feature type="region of interest" description="Disordered" evidence="4">
    <location>
        <begin position="299"/>
        <end position="372"/>
    </location>
</feature>
<dbReference type="InterPro" id="IPR011074">
    <property type="entry name" value="CRAL/TRIO_N_dom"/>
</dbReference>
<dbReference type="STRING" id="33097.A0A150GML7"/>
<reference evidence="7" key="1">
    <citation type="journal article" date="2016" name="Nat. Commun.">
        <title>The Gonium pectorale genome demonstrates co-option of cell cycle regulation during the evolution of multicellularity.</title>
        <authorList>
            <person name="Hanschen E.R."/>
            <person name="Marriage T.N."/>
            <person name="Ferris P.J."/>
            <person name="Hamaji T."/>
            <person name="Toyoda A."/>
            <person name="Fujiyama A."/>
            <person name="Neme R."/>
            <person name="Noguchi H."/>
            <person name="Minakuchi Y."/>
            <person name="Suzuki M."/>
            <person name="Kawai-Toyooka H."/>
            <person name="Smith D.R."/>
            <person name="Sparks H."/>
            <person name="Anderson J."/>
            <person name="Bakaric R."/>
            <person name="Luria V."/>
            <person name="Karger A."/>
            <person name="Kirschner M.W."/>
            <person name="Durand P.M."/>
            <person name="Michod R.E."/>
            <person name="Nozaki H."/>
            <person name="Olson B.J."/>
        </authorList>
    </citation>
    <scope>NUCLEOTIDE SEQUENCE [LARGE SCALE GENOMIC DNA]</scope>
    <source>
        <strain evidence="7">NIES-2863</strain>
    </source>
</reference>
<name>A0A150GML7_GONPE</name>
<evidence type="ECO:0000256" key="3">
    <source>
        <dbReference type="ARBA" id="ARBA00038020"/>
    </source>
</evidence>
<dbReference type="AlphaFoldDB" id="A0A150GML7"/>
<accession>A0A150GML7</accession>
<dbReference type="Gene3D" id="1.10.8.20">
    <property type="entry name" value="N-terminal domain of phosphatidylinositol transfer protein sec14p"/>
    <property type="match status" value="1"/>
</dbReference>
<dbReference type="Pfam" id="PF00650">
    <property type="entry name" value="CRAL_TRIO"/>
    <property type="match status" value="1"/>
</dbReference>
<feature type="domain" description="CRAL-TRIO" evidence="5">
    <location>
        <begin position="102"/>
        <end position="276"/>
    </location>
</feature>
<evidence type="ECO:0000256" key="2">
    <source>
        <dbReference type="ARBA" id="ARBA00004395"/>
    </source>
</evidence>
<dbReference type="SUPFAM" id="SSF52087">
    <property type="entry name" value="CRAL/TRIO domain"/>
    <property type="match status" value="1"/>
</dbReference>
<dbReference type="Gene3D" id="3.40.525.10">
    <property type="entry name" value="CRAL-TRIO lipid binding domain"/>
    <property type="match status" value="1"/>
</dbReference>
<dbReference type="InterPro" id="IPR001251">
    <property type="entry name" value="CRAL-TRIO_dom"/>
</dbReference>
<evidence type="ECO:0000313" key="7">
    <source>
        <dbReference type="Proteomes" id="UP000075714"/>
    </source>
</evidence>
<dbReference type="SMART" id="SM01100">
    <property type="entry name" value="CRAL_TRIO_N"/>
    <property type="match status" value="1"/>
</dbReference>
<dbReference type="CDD" id="cd00170">
    <property type="entry name" value="SEC14"/>
    <property type="match status" value="1"/>
</dbReference>
<dbReference type="InterPro" id="IPR051026">
    <property type="entry name" value="PI/PC_transfer"/>
</dbReference>
<dbReference type="InterPro" id="IPR036273">
    <property type="entry name" value="CRAL/TRIO_N_dom_sf"/>
</dbReference>
<dbReference type="InterPro" id="IPR036865">
    <property type="entry name" value="CRAL-TRIO_dom_sf"/>
</dbReference>
<gene>
    <name evidence="6" type="ORF">GPECTOR_14g97</name>
</gene>
<dbReference type="PANTHER" id="PTHR45657">
    <property type="entry name" value="CRAL-TRIO DOMAIN-CONTAINING PROTEIN YKL091C-RELATED"/>
    <property type="match status" value="1"/>
</dbReference>